<comment type="caution">
    <text evidence="3">The sequence shown here is derived from an EMBL/GenBank/DDBJ whole genome shotgun (WGS) entry which is preliminary data.</text>
</comment>
<reference evidence="4" key="1">
    <citation type="journal article" date="2019" name="Int. J. Syst. Evol. Microbiol.">
        <title>The Global Catalogue of Microorganisms (GCM) 10K type strain sequencing project: providing services to taxonomists for standard genome sequencing and annotation.</title>
        <authorList>
            <consortium name="The Broad Institute Genomics Platform"/>
            <consortium name="The Broad Institute Genome Sequencing Center for Infectious Disease"/>
            <person name="Wu L."/>
            <person name="Ma J."/>
        </authorList>
    </citation>
    <scope>NUCLEOTIDE SEQUENCE [LARGE SCALE GENOMIC DNA]</scope>
    <source>
        <strain evidence="4">JCM 17452</strain>
    </source>
</reference>
<protein>
    <submittedName>
        <fullName evidence="3">DUF349 domain-containing protein</fullName>
    </submittedName>
</protein>
<feature type="compositionally biased region" description="Acidic residues" evidence="2">
    <location>
        <begin position="42"/>
        <end position="53"/>
    </location>
</feature>
<feature type="region of interest" description="Disordered" evidence="2">
    <location>
        <begin position="1"/>
        <end position="74"/>
    </location>
</feature>
<dbReference type="Pfam" id="PF03993">
    <property type="entry name" value="DUF349"/>
    <property type="match status" value="5"/>
</dbReference>
<feature type="compositionally biased region" description="Acidic residues" evidence="2">
    <location>
        <begin position="62"/>
        <end position="74"/>
    </location>
</feature>
<feature type="coiled-coil region" evidence="1">
    <location>
        <begin position="578"/>
        <end position="635"/>
    </location>
</feature>
<evidence type="ECO:0000313" key="4">
    <source>
        <dbReference type="Proteomes" id="UP001500027"/>
    </source>
</evidence>
<organism evidence="3 4">
    <name type="scientific">Hyunsoonleella aestuarii</name>
    <dbReference type="NCBI Taxonomy" id="912802"/>
    <lineage>
        <taxon>Bacteria</taxon>
        <taxon>Pseudomonadati</taxon>
        <taxon>Bacteroidota</taxon>
        <taxon>Flavobacteriia</taxon>
        <taxon>Flavobacteriales</taxon>
        <taxon>Flavobacteriaceae</taxon>
    </lineage>
</organism>
<evidence type="ECO:0000256" key="2">
    <source>
        <dbReference type="SAM" id="MobiDB-lite"/>
    </source>
</evidence>
<sequence length="670" mass="79085">MSEIDNLQKAEGEQKELNTDLNKPENQELTGDTNLDLKNTSEIEESPQPDTDESTITTEDSNNSDDLEDNQESDEVIDEIEASNAEDAEDEGNKDRHKIEVKEYDKMSLESLAIELEKLLKSEKIQAIRSHVDNINSEFKTKFQALIDEKKADFLADGGNEIDFYYSSPVQKRYKTAYREYRNKLNEHYKSLEKNLKENLANKLEIIEELKGLINVEENINTTYKHFKELQERWRNTGAIPRDKYNNAWNSYHHHVEIFYDFLHLNRDLRDLDFKHNLEKKLKIIERAEELAQSDNIPSTFRELQELHKMWKEELGPVGKEHREVIWERFKAATKLINDKRQLYFKEIDKVYEKNLEKKEEIISKINEIAAEKVNSHGAWQKKIKEIESLRNDFFNAGKVPIKVNEATWAKFKDAVRAFNRNKNAFYKGLKKEQYQNLQKKLELIKIAEDNKDSEDIEVTTALMKKIQSDWKKIGHVPRKDSDKIWKQFKAACNHYFDKLHTERNASNKVELDAFNSKYELLDSLKSLKLSGDKIKDLETINAQVTSWKSIGRVPYNKRYIEGKFHKTIDSLFSKLDMDKNEVEMIKFENKLENLNSSDNKRDLDNEHSFIRKKIDEVKHQINQLENNLQFFTNVDDDNPLVKEVHTNIKNHKESLELWTSKLDKIKKLY</sequence>
<evidence type="ECO:0000256" key="1">
    <source>
        <dbReference type="SAM" id="Coils"/>
    </source>
</evidence>
<name>A0ABP8E6Y8_9FLAO</name>
<dbReference type="RefSeq" id="WP_139002075.1">
    <property type="nucleotide sequence ID" value="NZ_BAABAV010000001.1"/>
</dbReference>
<proteinExistence type="predicted"/>
<dbReference type="Proteomes" id="UP001500027">
    <property type="component" value="Unassembled WGS sequence"/>
</dbReference>
<gene>
    <name evidence="3" type="ORF">GCM10022257_00250</name>
</gene>
<keyword evidence="4" id="KW-1185">Reference proteome</keyword>
<feature type="compositionally biased region" description="Polar residues" evidence="2">
    <location>
        <begin position="27"/>
        <end position="40"/>
    </location>
</feature>
<accession>A0ABP8E6Y8</accession>
<feature type="compositionally biased region" description="Basic and acidic residues" evidence="2">
    <location>
        <begin position="1"/>
        <end position="26"/>
    </location>
</feature>
<dbReference type="InterPro" id="IPR007139">
    <property type="entry name" value="DUF349"/>
</dbReference>
<evidence type="ECO:0000313" key="3">
    <source>
        <dbReference type="EMBL" id="GAA4267924.1"/>
    </source>
</evidence>
<keyword evidence="1" id="KW-0175">Coiled coil</keyword>
<dbReference type="EMBL" id="BAABAV010000001">
    <property type="protein sequence ID" value="GAA4267924.1"/>
    <property type="molecule type" value="Genomic_DNA"/>
</dbReference>
<feature type="coiled-coil region" evidence="1">
    <location>
        <begin position="182"/>
        <end position="213"/>
    </location>
</feature>